<reference evidence="2 3" key="1">
    <citation type="submission" date="2016-07" db="EMBL/GenBank/DDBJ databases">
        <title>Draft genome sequence of Prauserella sp. YIM 121212, isolated from alkaline soil.</title>
        <authorList>
            <person name="Ruckert C."/>
            <person name="Albersmeier A."/>
            <person name="Jiang C.-L."/>
            <person name="Jiang Y."/>
            <person name="Kalinowski J."/>
            <person name="Schneider O."/>
            <person name="Winkler A."/>
            <person name="Zotchev S.B."/>
        </authorList>
    </citation>
    <scope>NUCLEOTIDE SEQUENCE [LARGE SCALE GENOMIC DNA]</scope>
    <source>
        <strain evidence="2 3">YIM 121212</strain>
    </source>
</reference>
<organism evidence="2 3">
    <name type="scientific">Prauserella flavalba</name>
    <dbReference type="NCBI Taxonomy" id="1477506"/>
    <lineage>
        <taxon>Bacteria</taxon>
        <taxon>Bacillati</taxon>
        <taxon>Actinomycetota</taxon>
        <taxon>Actinomycetes</taxon>
        <taxon>Pseudonocardiales</taxon>
        <taxon>Pseudonocardiaceae</taxon>
        <taxon>Prauserella</taxon>
    </lineage>
</organism>
<evidence type="ECO:0000313" key="2">
    <source>
        <dbReference type="EMBL" id="PXY37702.1"/>
    </source>
</evidence>
<keyword evidence="3" id="KW-1185">Reference proteome</keyword>
<name>A0A318LSW9_9PSEU</name>
<gene>
    <name evidence="2" type="ORF">BA062_03520</name>
</gene>
<protein>
    <submittedName>
        <fullName evidence="2">HSP18 transcriptional regulator</fullName>
    </submittedName>
</protein>
<feature type="region of interest" description="Disordered" evidence="1">
    <location>
        <begin position="176"/>
        <end position="200"/>
    </location>
</feature>
<proteinExistence type="predicted"/>
<accession>A0A318LSW9</accession>
<feature type="region of interest" description="Disordered" evidence="1">
    <location>
        <begin position="81"/>
        <end position="102"/>
    </location>
</feature>
<dbReference type="AlphaFoldDB" id="A0A318LSW9"/>
<dbReference type="EMBL" id="MASU01000002">
    <property type="protein sequence ID" value="PXY37702.1"/>
    <property type="molecule type" value="Genomic_DNA"/>
</dbReference>
<sequence length="200" mass="21911">MTYVNRYERLRSAVEGAANGDELDGNQVLAALVLLRELRDDLADWEPQLIAAARQLGTSWAELAPALGVASRQAAERRYLRLRQSDSGEPTADGRVRAERDRRAGDRAVAEWARDNSATLRRLAAMVSAAEGLGAPARGYVDRVEKALGESDPVILLQPLAGVGPHLRDTHPALAEQVDDITARSEQVRRETVGRREGKR</sequence>
<comment type="caution">
    <text evidence="2">The sequence shown here is derived from an EMBL/GenBank/DDBJ whole genome shotgun (WGS) entry which is preliminary data.</text>
</comment>
<dbReference type="Proteomes" id="UP000247892">
    <property type="component" value="Unassembled WGS sequence"/>
</dbReference>
<evidence type="ECO:0000256" key="1">
    <source>
        <dbReference type="SAM" id="MobiDB-lite"/>
    </source>
</evidence>
<feature type="compositionally biased region" description="Basic and acidic residues" evidence="1">
    <location>
        <begin position="181"/>
        <end position="200"/>
    </location>
</feature>
<evidence type="ECO:0000313" key="3">
    <source>
        <dbReference type="Proteomes" id="UP000247892"/>
    </source>
</evidence>